<dbReference type="GO" id="GO:0033617">
    <property type="term" value="P:mitochondrial respiratory chain complex IV assembly"/>
    <property type="evidence" value="ECO:0007669"/>
    <property type="project" value="TreeGrafter"/>
</dbReference>
<keyword evidence="3" id="KW-0809">Transit peptide</keyword>
<organism evidence="6 7">
    <name type="scientific">Xenopus laevis</name>
    <name type="common">African clawed frog</name>
    <dbReference type="NCBI Taxonomy" id="8355"/>
    <lineage>
        <taxon>Eukaryota</taxon>
        <taxon>Metazoa</taxon>
        <taxon>Chordata</taxon>
        <taxon>Craniata</taxon>
        <taxon>Vertebrata</taxon>
        <taxon>Euteleostomi</taxon>
        <taxon>Amphibia</taxon>
        <taxon>Batrachia</taxon>
        <taxon>Anura</taxon>
        <taxon>Pipoidea</taxon>
        <taxon>Pipidae</taxon>
        <taxon>Xenopodinae</taxon>
        <taxon>Xenopus</taxon>
        <taxon>Xenopus</taxon>
    </lineage>
</organism>
<keyword evidence="4" id="KW-0496">Mitochondrion</keyword>
<evidence type="ECO:0000256" key="2">
    <source>
        <dbReference type="ARBA" id="ARBA00008197"/>
    </source>
</evidence>
<dbReference type="PANTHER" id="PTHR28163:SF1">
    <property type="entry name" value="PROTEIN PET117 HOMOLOG, MITOCHONDRIAL"/>
    <property type="match status" value="1"/>
</dbReference>
<dbReference type="Proteomes" id="UP000694892">
    <property type="component" value="Chromosome 5L"/>
</dbReference>
<dbReference type="GO" id="GO:0005739">
    <property type="term" value="C:mitochondrion"/>
    <property type="evidence" value="ECO:0007669"/>
    <property type="project" value="UniProtKB-SubCell"/>
</dbReference>
<evidence type="ECO:0000256" key="5">
    <source>
        <dbReference type="SAM" id="Phobius"/>
    </source>
</evidence>
<keyword evidence="5" id="KW-0812">Transmembrane</keyword>
<dbReference type="AlphaFoldDB" id="A0A974CUP5"/>
<evidence type="ECO:0000256" key="4">
    <source>
        <dbReference type="ARBA" id="ARBA00023128"/>
    </source>
</evidence>
<comment type="similarity">
    <text evidence="2">Belongs to the PET117 family.</text>
</comment>
<reference evidence="7" key="1">
    <citation type="journal article" date="2016" name="Nature">
        <title>Genome evolution in the allotetraploid frog Xenopus laevis.</title>
        <authorList>
            <person name="Session A.M."/>
            <person name="Uno Y."/>
            <person name="Kwon T."/>
            <person name="Chapman J.A."/>
            <person name="Toyoda A."/>
            <person name="Takahashi S."/>
            <person name="Fukui A."/>
            <person name="Hikosaka A."/>
            <person name="Suzuki A."/>
            <person name="Kondo M."/>
            <person name="van Heeringen S.J."/>
            <person name="Quigley I."/>
            <person name="Heinz S."/>
            <person name="Ogino H."/>
            <person name="Ochi H."/>
            <person name="Hellsten U."/>
            <person name="Lyons J.B."/>
            <person name="Simakov O."/>
            <person name="Putnam N."/>
            <person name="Stites J."/>
            <person name="Kuroki Y."/>
            <person name="Tanaka T."/>
            <person name="Michiue T."/>
            <person name="Watanabe M."/>
            <person name="Bogdanovic O."/>
            <person name="Lister R."/>
            <person name="Georgiou G."/>
            <person name="Paranjpe S.S."/>
            <person name="van Kruijsbergen I."/>
            <person name="Shu S."/>
            <person name="Carlson J."/>
            <person name="Kinoshita T."/>
            <person name="Ohta Y."/>
            <person name="Mawaribuchi S."/>
            <person name="Jenkins J."/>
            <person name="Grimwood J."/>
            <person name="Schmutz J."/>
            <person name="Mitros T."/>
            <person name="Mozaffari S.V."/>
            <person name="Suzuki Y."/>
            <person name="Haramoto Y."/>
            <person name="Yamamoto T.S."/>
            <person name="Takagi C."/>
            <person name="Heald R."/>
            <person name="Miller K."/>
            <person name="Haudenschild C."/>
            <person name="Kitzman J."/>
            <person name="Nakayama T."/>
            <person name="Izutsu Y."/>
            <person name="Robert J."/>
            <person name="Fortriede J."/>
            <person name="Burns K."/>
            <person name="Lotay V."/>
            <person name="Karimi K."/>
            <person name="Yasuoka Y."/>
            <person name="Dichmann D.S."/>
            <person name="Flajnik M.F."/>
            <person name="Houston D.W."/>
            <person name="Shendure J."/>
            <person name="DuPasquier L."/>
            <person name="Vize P.D."/>
            <person name="Zorn A.M."/>
            <person name="Ito M."/>
            <person name="Marcotte E.M."/>
            <person name="Wallingford J.B."/>
            <person name="Ito Y."/>
            <person name="Asashima M."/>
            <person name="Ueno N."/>
            <person name="Matsuda Y."/>
            <person name="Veenstra G.J."/>
            <person name="Fujiyama A."/>
            <person name="Harland R.M."/>
            <person name="Taira M."/>
            <person name="Rokhsar D.S."/>
        </authorList>
    </citation>
    <scope>NUCLEOTIDE SEQUENCE [LARGE SCALE GENOMIC DNA]</scope>
    <source>
        <strain evidence="7">J</strain>
    </source>
</reference>
<keyword evidence="5" id="KW-0472">Membrane</keyword>
<accession>A0A974CUP5</accession>
<evidence type="ECO:0000256" key="3">
    <source>
        <dbReference type="ARBA" id="ARBA00022946"/>
    </source>
</evidence>
<proteinExistence type="inferred from homology"/>
<evidence type="ECO:0000313" key="6">
    <source>
        <dbReference type="EMBL" id="OCT79792.1"/>
    </source>
</evidence>
<dbReference type="PANTHER" id="PTHR28163">
    <property type="entry name" value="PROTEIN PET117 HOMOLOG, MITOCHONDRIAL"/>
    <property type="match status" value="1"/>
</dbReference>
<evidence type="ECO:0008006" key="8">
    <source>
        <dbReference type="Google" id="ProtNLM"/>
    </source>
</evidence>
<keyword evidence="5" id="KW-1133">Transmembrane helix</keyword>
<dbReference type="Pfam" id="PF15786">
    <property type="entry name" value="PET117"/>
    <property type="match status" value="1"/>
</dbReference>
<sequence>MTHHFAPDSFGAGPFIIAEERLIPPCSVYAVSQFLAFLKRSAPSVQRYCRAGMSTISKVVLGISVVLSVGTVVGVHVKQRLDRERLREGVLQDLERQSRKQENLRLLEEQIHLTKRLEAEREKILLTEGSSKF</sequence>
<feature type="transmembrane region" description="Helical" evidence="5">
    <location>
        <begin position="59"/>
        <end position="77"/>
    </location>
</feature>
<comment type="subcellular location">
    <subcellularLocation>
        <location evidence="1">Mitochondrion</location>
    </subcellularLocation>
</comment>
<evidence type="ECO:0000313" key="7">
    <source>
        <dbReference type="Proteomes" id="UP000694892"/>
    </source>
</evidence>
<name>A0A974CUP5_XENLA</name>
<dbReference type="InterPro" id="IPR031568">
    <property type="entry name" value="Pet117"/>
</dbReference>
<dbReference type="EMBL" id="CM004474">
    <property type="protein sequence ID" value="OCT79792.1"/>
    <property type="molecule type" value="Genomic_DNA"/>
</dbReference>
<gene>
    <name evidence="6" type="ORF">XELAEV_18026603mg</name>
</gene>
<evidence type="ECO:0000256" key="1">
    <source>
        <dbReference type="ARBA" id="ARBA00004173"/>
    </source>
</evidence>
<protein>
    <recommendedName>
        <fullName evidence="8">Protein PET117 homolog, mitochondrial</fullName>
    </recommendedName>
</protein>